<organism evidence="1 2">
    <name type="scientific">Rufibacter hautae</name>
    <dbReference type="NCBI Taxonomy" id="2595005"/>
    <lineage>
        <taxon>Bacteria</taxon>
        <taxon>Pseudomonadati</taxon>
        <taxon>Bacteroidota</taxon>
        <taxon>Cytophagia</taxon>
        <taxon>Cytophagales</taxon>
        <taxon>Hymenobacteraceae</taxon>
        <taxon>Rufibacter</taxon>
    </lineage>
</organism>
<dbReference type="EMBL" id="VKKY01000003">
    <property type="protein sequence ID" value="KAA3436350.1"/>
    <property type="molecule type" value="Genomic_DNA"/>
</dbReference>
<name>A0A5B6T9X4_9BACT</name>
<evidence type="ECO:0000313" key="2">
    <source>
        <dbReference type="Proteomes" id="UP000324133"/>
    </source>
</evidence>
<dbReference type="OrthoDB" id="882485at2"/>
<evidence type="ECO:0000313" key="1">
    <source>
        <dbReference type="EMBL" id="KAA3436350.1"/>
    </source>
</evidence>
<dbReference type="AlphaFoldDB" id="A0A5B6T9X4"/>
<dbReference type="RefSeq" id="WP_149092293.1">
    <property type="nucleotide sequence ID" value="NZ_VKKY01000003.1"/>
</dbReference>
<gene>
    <name evidence="1" type="ORF">FOA19_18305</name>
</gene>
<sequence length="141" mass="16297">MHREAKNSFDRVYYVIEHNPDLNVIDTRWYGYASQNDLRKACEIGLEILEKTRCPYKLNDNSDLTGPWADAVAWLEKDWLPRAMQAGLRYLAHVANEHSYGETGGQVMQVSKIGRQLDFCTFTSRQDALAWLKACQLKENN</sequence>
<accession>A0A5B6T9X4</accession>
<proteinExistence type="predicted"/>
<reference evidence="1 2" key="1">
    <citation type="submission" date="2019-07" db="EMBL/GenBank/DDBJ databases">
        <title>Rufibacter sp. nov., isolated from lake sediment.</title>
        <authorList>
            <person name="Qu J.-H."/>
        </authorList>
    </citation>
    <scope>NUCLEOTIDE SEQUENCE [LARGE SCALE GENOMIC DNA]</scope>
    <source>
        <strain evidence="1 2">NBS58-1</strain>
    </source>
</reference>
<protein>
    <recommendedName>
        <fullName evidence="3">STAS/SEC14 domain-containing protein</fullName>
    </recommendedName>
</protein>
<keyword evidence="2" id="KW-1185">Reference proteome</keyword>
<evidence type="ECO:0008006" key="3">
    <source>
        <dbReference type="Google" id="ProtNLM"/>
    </source>
</evidence>
<comment type="caution">
    <text evidence="1">The sequence shown here is derived from an EMBL/GenBank/DDBJ whole genome shotgun (WGS) entry which is preliminary data.</text>
</comment>
<dbReference type="Proteomes" id="UP000324133">
    <property type="component" value="Unassembled WGS sequence"/>
</dbReference>